<comment type="caution">
    <text evidence="1">The sequence shown here is derived from an EMBL/GenBank/DDBJ whole genome shotgun (WGS) entry which is preliminary data.</text>
</comment>
<accession>A0AAN8HPP4</accession>
<protein>
    <submittedName>
        <fullName evidence="1">Uncharacterized protein</fullName>
    </submittedName>
</protein>
<name>A0AAN8HPP4_CHAGU</name>
<dbReference type="EMBL" id="JAURVH010001521">
    <property type="protein sequence ID" value="KAK5924109.1"/>
    <property type="molecule type" value="Genomic_DNA"/>
</dbReference>
<reference evidence="1 2" key="1">
    <citation type="journal article" date="2023" name="Mol. Biol. Evol.">
        <title>Genomics of Secondarily Temperate Adaptation in the Only Non-Antarctic Icefish.</title>
        <authorList>
            <person name="Rivera-Colon A.G."/>
            <person name="Rayamajhi N."/>
            <person name="Minhas B.F."/>
            <person name="Madrigal G."/>
            <person name="Bilyk K.T."/>
            <person name="Yoon V."/>
            <person name="Hune M."/>
            <person name="Gregory S."/>
            <person name="Cheng C.H.C."/>
            <person name="Catchen J.M."/>
        </authorList>
    </citation>
    <scope>NUCLEOTIDE SEQUENCE [LARGE SCALE GENOMIC DNA]</scope>
    <source>
        <tissue evidence="1">White muscle</tissue>
    </source>
</reference>
<gene>
    <name evidence="1" type="ORF">CgunFtcFv8_001013</name>
</gene>
<keyword evidence="2" id="KW-1185">Reference proteome</keyword>
<proteinExistence type="predicted"/>
<dbReference type="Proteomes" id="UP001331515">
    <property type="component" value="Unassembled WGS sequence"/>
</dbReference>
<evidence type="ECO:0000313" key="1">
    <source>
        <dbReference type="EMBL" id="KAK5924109.1"/>
    </source>
</evidence>
<dbReference type="AlphaFoldDB" id="A0AAN8HPP4"/>
<sequence length="67" mass="7637">MFPFLRIPLCTQSRDNRLSLQPGTEGERSRSQVQILRAKKGGTMRNTALLPRRKTIKVNFGLYGFGK</sequence>
<evidence type="ECO:0000313" key="2">
    <source>
        <dbReference type="Proteomes" id="UP001331515"/>
    </source>
</evidence>
<organism evidence="1 2">
    <name type="scientific">Champsocephalus gunnari</name>
    <name type="common">Mackerel icefish</name>
    <dbReference type="NCBI Taxonomy" id="52237"/>
    <lineage>
        <taxon>Eukaryota</taxon>
        <taxon>Metazoa</taxon>
        <taxon>Chordata</taxon>
        <taxon>Craniata</taxon>
        <taxon>Vertebrata</taxon>
        <taxon>Euteleostomi</taxon>
        <taxon>Actinopterygii</taxon>
        <taxon>Neopterygii</taxon>
        <taxon>Teleostei</taxon>
        <taxon>Neoteleostei</taxon>
        <taxon>Acanthomorphata</taxon>
        <taxon>Eupercaria</taxon>
        <taxon>Perciformes</taxon>
        <taxon>Notothenioidei</taxon>
        <taxon>Channichthyidae</taxon>
        <taxon>Champsocephalus</taxon>
    </lineage>
</organism>